<keyword evidence="2" id="KW-1185">Reference proteome</keyword>
<organism evidence="1 2">
    <name type="scientific">Maledivibacter halophilus</name>
    <dbReference type="NCBI Taxonomy" id="36842"/>
    <lineage>
        <taxon>Bacteria</taxon>
        <taxon>Bacillati</taxon>
        <taxon>Bacillota</taxon>
        <taxon>Clostridia</taxon>
        <taxon>Peptostreptococcales</taxon>
        <taxon>Caminicellaceae</taxon>
        <taxon>Maledivibacter</taxon>
    </lineage>
</organism>
<dbReference type="RefSeq" id="WP_170917579.1">
    <property type="nucleotide sequence ID" value="NZ_FUZT01000017.1"/>
</dbReference>
<reference evidence="1 2" key="1">
    <citation type="submission" date="2017-02" db="EMBL/GenBank/DDBJ databases">
        <authorList>
            <person name="Peterson S.W."/>
        </authorList>
    </citation>
    <scope>NUCLEOTIDE SEQUENCE [LARGE SCALE GENOMIC DNA]</scope>
    <source>
        <strain evidence="1 2">M1</strain>
    </source>
</reference>
<evidence type="ECO:0000313" key="2">
    <source>
        <dbReference type="Proteomes" id="UP000190285"/>
    </source>
</evidence>
<proteinExistence type="predicted"/>
<accession>A0A1T5MKI5</accession>
<dbReference type="EMBL" id="FUZT01000017">
    <property type="protein sequence ID" value="SKC88494.1"/>
    <property type="molecule type" value="Genomic_DNA"/>
</dbReference>
<dbReference type="AlphaFoldDB" id="A0A1T5MKI5"/>
<evidence type="ECO:0000313" key="1">
    <source>
        <dbReference type="EMBL" id="SKC88494.1"/>
    </source>
</evidence>
<dbReference type="Proteomes" id="UP000190285">
    <property type="component" value="Unassembled WGS sequence"/>
</dbReference>
<protein>
    <submittedName>
        <fullName evidence="1">Uncharacterized protein</fullName>
    </submittedName>
</protein>
<gene>
    <name evidence="1" type="ORF">SAMN02194393_04892</name>
</gene>
<dbReference type="STRING" id="36842.SAMN02194393_04892"/>
<name>A0A1T5MKI5_9FIRM</name>
<sequence length="55" mass="6519">MKIIREYSGKTTFEDILKLYLENISNKVIENSKEDKYNKDTTITPHNEKNEVVDE</sequence>